<accession>A0A814B523</accession>
<dbReference type="AlphaFoldDB" id="A0A814B523"/>
<reference evidence="2" key="1">
    <citation type="submission" date="2021-02" db="EMBL/GenBank/DDBJ databases">
        <authorList>
            <person name="Nowell W R."/>
        </authorList>
    </citation>
    <scope>NUCLEOTIDE SEQUENCE</scope>
    <source>
        <strain evidence="2">Ploen Becks lab</strain>
    </source>
</reference>
<evidence type="ECO:0000313" key="2">
    <source>
        <dbReference type="EMBL" id="CAF0923336.1"/>
    </source>
</evidence>
<dbReference type="EMBL" id="CAJNOC010002276">
    <property type="protein sequence ID" value="CAF0923336.1"/>
    <property type="molecule type" value="Genomic_DNA"/>
</dbReference>
<dbReference type="Proteomes" id="UP000663879">
    <property type="component" value="Unassembled WGS sequence"/>
</dbReference>
<sequence>MSPIRTRMDSILPEIEKKNDSIFKSLSHNEYLMNELEYKFEHDINQKLITEVRVNDGISELKRAFEDSYQHSTRSFSKLNDLEINDTLDSDEVSVFSQDKEIQNEINEEKFDELNVNLEQLKLKLRDANDENIYQEKKNKELQKNMELKDQRLSEFQKEIFQLQKKISTLQTEKIENENLLLKKQINEITQRKNEAVQTYEDQIINYKYDLNFLFVC</sequence>
<proteinExistence type="predicted"/>
<name>A0A814B523_9BILA</name>
<protein>
    <submittedName>
        <fullName evidence="2">Uncharacterized protein</fullName>
    </submittedName>
</protein>
<evidence type="ECO:0000256" key="1">
    <source>
        <dbReference type="SAM" id="Coils"/>
    </source>
</evidence>
<keyword evidence="1" id="KW-0175">Coiled coil</keyword>
<organism evidence="2 3">
    <name type="scientific">Brachionus calyciflorus</name>
    <dbReference type="NCBI Taxonomy" id="104777"/>
    <lineage>
        <taxon>Eukaryota</taxon>
        <taxon>Metazoa</taxon>
        <taxon>Spiralia</taxon>
        <taxon>Gnathifera</taxon>
        <taxon>Rotifera</taxon>
        <taxon>Eurotatoria</taxon>
        <taxon>Monogononta</taxon>
        <taxon>Pseudotrocha</taxon>
        <taxon>Ploima</taxon>
        <taxon>Brachionidae</taxon>
        <taxon>Brachionus</taxon>
    </lineage>
</organism>
<feature type="coiled-coil region" evidence="1">
    <location>
        <begin position="104"/>
        <end position="192"/>
    </location>
</feature>
<comment type="caution">
    <text evidence="2">The sequence shown here is derived from an EMBL/GenBank/DDBJ whole genome shotgun (WGS) entry which is preliminary data.</text>
</comment>
<gene>
    <name evidence="2" type="ORF">OXX778_LOCUS12503</name>
</gene>
<evidence type="ECO:0000313" key="3">
    <source>
        <dbReference type="Proteomes" id="UP000663879"/>
    </source>
</evidence>
<keyword evidence="3" id="KW-1185">Reference proteome</keyword>